<evidence type="ECO:0000313" key="3">
    <source>
        <dbReference type="Proteomes" id="UP000182915"/>
    </source>
</evidence>
<proteinExistence type="predicted"/>
<feature type="compositionally biased region" description="Basic residues" evidence="1">
    <location>
        <begin position="26"/>
        <end position="38"/>
    </location>
</feature>
<sequence>MTPRKRPASPATLQVVRDGEASAKKAAARKVPAKRAPRKVTPVSVTAAARSGDRRQLLVAMRNRIAAALDDPATKPTALAALIRQQTLIAAEIEAIDKPARGRDTSGDWLAAILAMPASEPWDEAMI</sequence>
<reference evidence="3" key="1">
    <citation type="submission" date="2016-10" db="EMBL/GenBank/DDBJ databases">
        <authorList>
            <person name="Varghese N."/>
            <person name="Submissions S."/>
        </authorList>
    </citation>
    <scope>NUCLEOTIDE SEQUENCE [LARGE SCALE GENOMIC DNA]</scope>
    <source>
        <strain evidence="3">DSM 45405</strain>
    </source>
</reference>
<dbReference type="Proteomes" id="UP000182915">
    <property type="component" value="Chromosome I"/>
</dbReference>
<gene>
    <name evidence="2" type="ORF">SAMN04489835_4224</name>
</gene>
<dbReference type="STRING" id="370526.SAMN04489835_4224"/>
<evidence type="ECO:0000313" key="2">
    <source>
        <dbReference type="EMBL" id="SEH79530.1"/>
    </source>
</evidence>
<organism evidence="2 3">
    <name type="scientific">Mycolicibacterium rutilum</name>
    <name type="common">Mycobacterium rutilum</name>
    <dbReference type="NCBI Taxonomy" id="370526"/>
    <lineage>
        <taxon>Bacteria</taxon>
        <taxon>Bacillati</taxon>
        <taxon>Actinomycetota</taxon>
        <taxon>Actinomycetes</taxon>
        <taxon>Mycobacteriales</taxon>
        <taxon>Mycobacteriaceae</taxon>
        <taxon>Mycolicibacterium</taxon>
    </lineage>
</organism>
<protein>
    <submittedName>
        <fullName evidence="2">Uncharacterized protein</fullName>
    </submittedName>
</protein>
<name>A0A1H6L5S0_MYCRU</name>
<evidence type="ECO:0000256" key="1">
    <source>
        <dbReference type="SAM" id="MobiDB-lite"/>
    </source>
</evidence>
<accession>A0A1H6L5S0</accession>
<feature type="region of interest" description="Disordered" evidence="1">
    <location>
        <begin position="1"/>
        <end position="47"/>
    </location>
</feature>
<dbReference type="AlphaFoldDB" id="A0A1H6L5S0"/>
<keyword evidence="3" id="KW-1185">Reference proteome</keyword>
<dbReference type="EMBL" id="LT629971">
    <property type="protein sequence ID" value="SEH79530.1"/>
    <property type="molecule type" value="Genomic_DNA"/>
</dbReference>